<reference evidence="2" key="1">
    <citation type="journal article" date="2002" name="Gene">
        <title>Identification and analysis of additional copies of the platelet-derived growth factor receptor and colony stimulating factor 1 receptor genes in fugu.</title>
        <authorList>
            <person name="Williams H."/>
            <person name="Brenner S."/>
            <person name="Venkatesh B."/>
        </authorList>
    </citation>
    <scope>NUCLEOTIDE SEQUENCE</scope>
</reference>
<evidence type="ECO:0000313" key="2">
    <source>
        <dbReference type="EMBL" id="AAN02885.1"/>
    </source>
</evidence>
<feature type="non-terminal residue" evidence="2">
    <location>
        <position position="1"/>
    </location>
</feature>
<dbReference type="EMBL" id="AF412385">
    <property type="protein sequence ID" value="AAN02885.1"/>
    <property type="molecule type" value="Genomic_DNA"/>
</dbReference>
<evidence type="ECO:0000256" key="1">
    <source>
        <dbReference type="SAM" id="MobiDB-lite"/>
    </source>
</evidence>
<proteinExistence type="predicted"/>
<name>Q8JHZ4_AMICA</name>
<feature type="non-terminal residue" evidence="2">
    <location>
        <position position="61"/>
    </location>
</feature>
<dbReference type="AlphaFoldDB" id="Q8JHZ4"/>
<sequence>SKDDTVEYVPMLELTDNIKYADIEPSVYETPYQEDNYQGQENRHHSGDQRLPPSELHRPGG</sequence>
<feature type="region of interest" description="Disordered" evidence="1">
    <location>
        <begin position="29"/>
        <end position="61"/>
    </location>
</feature>
<accession>Q8JHZ4</accession>
<protein>
    <submittedName>
        <fullName evidence="2">Platelet-derived growth factor receptor beta</fullName>
    </submittedName>
</protein>
<organism evidence="2">
    <name type="scientific">Amia calva</name>
    <name type="common">Bowfin</name>
    <dbReference type="NCBI Taxonomy" id="7924"/>
    <lineage>
        <taxon>Eukaryota</taxon>
        <taxon>Metazoa</taxon>
        <taxon>Chordata</taxon>
        <taxon>Craniata</taxon>
        <taxon>Vertebrata</taxon>
        <taxon>Euteleostomi</taxon>
        <taxon>Actinopterygii</taxon>
        <taxon>Neopterygii</taxon>
        <taxon>Holostei</taxon>
        <taxon>Amiiformes</taxon>
        <taxon>Amiidae</taxon>
        <taxon>Amia</taxon>
    </lineage>
</organism>
<keyword evidence="2" id="KW-0675">Receptor</keyword>